<dbReference type="AlphaFoldDB" id="A0A7G1IG24"/>
<keyword evidence="2" id="KW-1185">Reference proteome</keyword>
<gene>
    <name evidence="1" type="ORF">NIIDMKKI_39210</name>
</gene>
<proteinExistence type="predicted"/>
<organism evidence="1 2">
    <name type="scientific">Mycobacterium kansasii</name>
    <dbReference type="NCBI Taxonomy" id="1768"/>
    <lineage>
        <taxon>Bacteria</taxon>
        <taxon>Bacillati</taxon>
        <taxon>Actinomycetota</taxon>
        <taxon>Actinomycetes</taxon>
        <taxon>Mycobacteriales</taxon>
        <taxon>Mycobacteriaceae</taxon>
        <taxon>Mycobacterium</taxon>
    </lineage>
</organism>
<protein>
    <submittedName>
        <fullName evidence="1">Uncharacterized protein</fullName>
    </submittedName>
</protein>
<evidence type="ECO:0000313" key="2">
    <source>
        <dbReference type="Proteomes" id="UP000516380"/>
    </source>
</evidence>
<evidence type="ECO:0000313" key="1">
    <source>
        <dbReference type="EMBL" id="BCI88715.1"/>
    </source>
</evidence>
<name>A0A7G1IG24_MYCKA</name>
<dbReference type="EMBL" id="AP023343">
    <property type="protein sequence ID" value="BCI88715.1"/>
    <property type="molecule type" value="Genomic_DNA"/>
</dbReference>
<sequence>MCTSPETLRAARPIVWIRLRDDRKALLVGVEDRHQRHLGQVEALAQQIDADQHVVVAEAQLT</sequence>
<dbReference type="Proteomes" id="UP000516380">
    <property type="component" value="Chromosome"/>
</dbReference>
<reference evidence="1 2" key="1">
    <citation type="submission" date="2020-07" db="EMBL/GenBank/DDBJ databases">
        <title>Mycobacterium kansasii (former subtype) with zoonotic potential isolated from diseased indoor pet cat, Japan.</title>
        <authorList>
            <person name="Fukano H."/>
            <person name="Terazono T."/>
            <person name="Hoshino Y."/>
        </authorList>
    </citation>
    <scope>NUCLEOTIDE SEQUENCE [LARGE SCALE GENOMIC DNA]</scope>
    <source>
        <strain evidence="1 2">Kuro-I</strain>
    </source>
</reference>
<accession>A0A7G1IG24</accession>